<dbReference type="EMBL" id="JAUSUA010000003">
    <property type="protein sequence ID" value="MDQ0207823.1"/>
    <property type="molecule type" value="Genomic_DNA"/>
</dbReference>
<name>A0ABT9YJN8_9BACI</name>
<organism evidence="1 2">
    <name type="scientific">Alkalicoccobacillus murimartini</name>
    <dbReference type="NCBI Taxonomy" id="171685"/>
    <lineage>
        <taxon>Bacteria</taxon>
        <taxon>Bacillati</taxon>
        <taxon>Bacillota</taxon>
        <taxon>Bacilli</taxon>
        <taxon>Bacillales</taxon>
        <taxon>Bacillaceae</taxon>
        <taxon>Alkalicoccobacillus</taxon>
    </lineage>
</organism>
<sequence>MHLLRSYGIGVEKKPALSEYEPSREMGAEARRNDIGQEVEDVIKKE</sequence>
<comment type="caution">
    <text evidence="1">The sequence shown here is derived from an EMBL/GenBank/DDBJ whole genome shotgun (WGS) entry which is preliminary data.</text>
</comment>
<protein>
    <submittedName>
        <fullName evidence="1">Uncharacterized protein</fullName>
    </submittedName>
</protein>
<evidence type="ECO:0000313" key="1">
    <source>
        <dbReference type="EMBL" id="MDQ0207823.1"/>
    </source>
</evidence>
<keyword evidence="2" id="KW-1185">Reference proteome</keyword>
<evidence type="ECO:0000313" key="2">
    <source>
        <dbReference type="Proteomes" id="UP001225034"/>
    </source>
</evidence>
<gene>
    <name evidence="1" type="ORF">J2S05_002624</name>
</gene>
<reference evidence="1 2" key="1">
    <citation type="submission" date="2023-07" db="EMBL/GenBank/DDBJ databases">
        <title>Genomic Encyclopedia of Type Strains, Phase IV (KMG-IV): sequencing the most valuable type-strain genomes for metagenomic binning, comparative biology and taxonomic classification.</title>
        <authorList>
            <person name="Goeker M."/>
        </authorList>
    </citation>
    <scope>NUCLEOTIDE SEQUENCE [LARGE SCALE GENOMIC DNA]</scope>
    <source>
        <strain evidence="1 2">DSM 19154</strain>
    </source>
</reference>
<dbReference type="Proteomes" id="UP001225034">
    <property type="component" value="Unassembled WGS sequence"/>
</dbReference>
<proteinExistence type="predicted"/>
<accession>A0ABT9YJN8</accession>